<dbReference type="PROSITE" id="PS00463">
    <property type="entry name" value="ZN2_CY6_FUNGAL_1"/>
    <property type="match status" value="1"/>
</dbReference>
<dbReference type="SUPFAM" id="SSF57701">
    <property type="entry name" value="Zn2/Cys6 DNA-binding domain"/>
    <property type="match status" value="1"/>
</dbReference>
<dbReference type="PROSITE" id="PS50048">
    <property type="entry name" value="ZN2_CY6_FUNGAL_2"/>
    <property type="match status" value="1"/>
</dbReference>
<dbReference type="GeneID" id="96010610"/>
<protein>
    <recommendedName>
        <fullName evidence="2">Zn(2)-C6 fungal-type domain-containing protein</fullName>
    </recommendedName>
</protein>
<dbReference type="SMART" id="SM00066">
    <property type="entry name" value="GAL4"/>
    <property type="match status" value="1"/>
</dbReference>
<dbReference type="InterPro" id="IPR001138">
    <property type="entry name" value="Zn2Cys6_DnaBD"/>
</dbReference>
<dbReference type="Pfam" id="PF00172">
    <property type="entry name" value="Zn_clus"/>
    <property type="match status" value="1"/>
</dbReference>
<evidence type="ECO:0000256" key="1">
    <source>
        <dbReference type="ARBA" id="ARBA00023242"/>
    </source>
</evidence>
<dbReference type="PANTHER" id="PTHR47256:SF1">
    <property type="entry name" value="ZN(II)2CYS6 TRANSCRIPTION FACTOR (EUROFUNG)"/>
    <property type="match status" value="1"/>
</dbReference>
<comment type="caution">
    <text evidence="3">The sequence shown here is derived from an EMBL/GenBank/DDBJ whole genome shotgun (WGS) entry which is preliminary data.</text>
</comment>
<accession>A0AB34KAZ6</accession>
<dbReference type="Gene3D" id="4.10.240.10">
    <property type="entry name" value="Zn(2)-C6 fungal-type DNA-binding domain"/>
    <property type="match status" value="1"/>
</dbReference>
<keyword evidence="4" id="KW-1185">Reference proteome</keyword>
<organism evidence="3 4">
    <name type="scientific">Cladosporium halotolerans</name>
    <dbReference type="NCBI Taxonomy" id="1052096"/>
    <lineage>
        <taxon>Eukaryota</taxon>
        <taxon>Fungi</taxon>
        <taxon>Dikarya</taxon>
        <taxon>Ascomycota</taxon>
        <taxon>Pezizomycotina</taxon>
        <taxon>Dothideomycetes</taxon>
        <taxon>Dothideomycetidae</taxon>
        <taxon>Cladosporiales</taxon>
        <taxon>Cladosporiaceae</taxon>
        <taxon>Cladosporium</taxon>
    </lineage>
</organism>
<dbReference type="AlphaFoldDB" id="A0AB34KAZ6"/>
<evidence type="ECO:0000313" key="4">
    <source>
        <dbReference type="Proteomes" id="UP000803884"/>
    </source>
</evidence>
<keyword evidence="1" id="KW-0539">Nucleus</keyword>
<sequence>MPKRKRIALVACEACRTRKSKCDGTTPVCGPCQTKRTPCAYPSDPNISRFAALKSDYERVKTRLEDLTTLRTTQARQCFGIV</sequence>
<dbReference type="GO" id="GO:0000981">
    <property type="term" value="F:DNA-binding transcription factor activity, RNA polymerase II-specific"/>
    <property type="evidence" value="ECO:0007669"/>
    <property type="project" value="InterPro"/>
</dbReference>
<gene>
    <name evidence="3" type="ORF">WHR41_09168</name>
</gene>
<dbReference type="InterPro" id="IPR036864">
    <property type="entry name" value="Zn2-C6_fun-type_DNA-bd_sf"/>
</dbReference>
<evidence type="ECO:0000313" key="3">
    <source>
        <dbReference type="EMBL" id="KAL1582278.1"/>
    </source>
</evidence>
<name>A0AB34KAZ6_9PEZI</name>
<evidence type="ECO:0000259" key="2">
    <source>
        <dbReference type="PROSITE" id="PS50048"/>
    </source>
</evidence>
<dbReference type="EMBL" id="JAAQHG020000055">
    <property type="protein sequence ID" value="KAL1582278.1"/>
    <property type="molecule type" value="Genomic_DNA"/>
</dbReference>
<dbReference type="InterPro" id="IPR053187">
    <property type="entry name" value="Notoamide_regulator"/>
</dbReference>
<dbReference type="Proteomes" id="UP000803884">
    <property type="component" value="Unassembled WGS sequence"/>
</dbReference>
<dbReference type="RefSeq" id="XP_069225385.1">
    <property type="nucleotide sequence ID" value="XM_069377772.1"/>
</dbReference>
<dbReference type="CDD" id="cd00067">
    <property type="entry name" value="GAL4"/>
    <property type="match status" value="1"/>
</dbReference>
<feature type="domain" description="Zn(2)-C6 fungal-type" evidence="2">
    <location>
        <begin position="11"/>
        <end position="41"/>
    </location>
</feature>
<reference evidence="3 4" key="1">
    <citation type="journal article" date="2020" name="Microbiol. Resour. Announc.">
        <title>Draft Genome Sequence of a Cladosporium Species Isolated from the Mesophotic Ascidian Didemnum maculosum.</title>
        <authorList>
            <person name="Gioti A."/>
            <person name="Siaperas R."/>
            <person name="Nikolaivits E."/>
            <person name="Le Goff G."/>
            <person name="Ouazzani J."/>
            <person name="Kotoulas G."/>
            <person name="Topakas E."/>
        </authorList>
    </citation>
    <scope>NUCLEOTIDE SEQUENCE [LARGE SCALE GENOMIC DNA]</scope>
    <source>
        <strain evidence="3 4">TM138-S3</strain>
    </source>
</reference>
<proteinExistence type="predicted"/>
<dbReference type="PANTHER" id="PTHR47256">
    <property type="entry name" value="ZN(II)2CYS6 TRANSCRIPTION FACTOR (EUROFUNG)-RELATED"/>
    <property type="match status" value="1"/>
</dbReference>
<dbReference type="GO" id="GO:0008270">
    <property type="term" value="F:zinc ion binding"/>
    <property type="evidence" value="ECO:0007669"/>
    <property type="project" value="InterPro"/>
</dbReference>